<sequence>MNNPVEVLEQVVTDLDAVLRSDAVAGMPDAVKIDLLRMAGEVQRRAEAVVVEAVASVDGRPAGSGEAGFCGKFGCRTMSELLQRVLRTDGPGAGRMLKAARAVRREVELSSGFRSPARWPELRAALLDGALGVAGLLAAIGPVEQAGIRVGTADRLLADGELAAYSRGIPAAGASAQDVPGADSGAGVEGDSAPAATPEDLRILAQVIVQYLDPDGAEPADDIAMRARGIVLGRAKDGVIPVRGGLLPEVAGQLQRIFDAYLNPKVDGPPLPGVMFRPSEESPCRDTEPTGPDDGDLPSGDPGRMVDTRSRAQKQHDILAAALGIAARHDDMPRLGGAAPTLVVTVAADDYATGNGWAHIDGIDTPVPIRVAAHTACAGGIQRVMFDSGGRIIGIGATDRIFTAHQRRAIAIRDGECLIPGCHVPATWCEIHHVQEHARGGSTHPDNGVALCWHHHRTLGTSGWEIRMRHGIPHIRGPAWWDPTRQWRTRRSRGGGRREPAISGAAPLRV</sequence>
<feature type="domain" description="HNH nuclease" evidence="2">
    <location>
        <begin position="405"/>
        <end position="457"/>
    </location>
</feature>
<dbReference type="EMBL" id="ATAO01000196">
    <property type="protein sequence ID" value="EQM75412.1"/>
    <property type="molecule type" value="Genomic_DNA"/>
</dbReference>
<dbReference type="InterPro" id="IPR003615">
    <property type="entry name" value="HNH_nuc"/>
</dbReference>
<dbReference type="InterPro" id="IPR003870">
    <property type="entry name" value="DUF222"/>
</dbReference>
<dbReference type="CDD" id="cd00085">
    <property type="entry name" value="HNHc"/>
    <property type="match status" value="1"/>
</dbReference>
<dbReference type="Proteomes" id="UP000016033">
    <property type="component" value="Unassembled WGS sequence"/>
</dbReference>
<protein>
    <recommendedName>
        <fullName evidence="2">HNH nuclease domain-containing protein</fullName>
    </recommendedName>
</protein>
<proteinExistence type="predicted"/>
<comment type="caution">
    <text evidence="3">The sequence shown here is derived from an EMBL/GenBank/DDBJ whole genome shotgun (WGS) entry which is preliminary data.</text>
</comment>
<dbReference type="PATRIC" id="fig|1333857.3.peg.2326"/>
<dbReference type="RefSeq" id="WP_021200283.1">
    <property type="nucleotide sequence ID" value="NZ_ATAO01000196.1"/>
</dbReference>
<feature type="region of interest" description="Disordered" evidence="1">
    <location>
        <begin position="271"/>
        <end position="308"/>
    </location>
</feature>
<name>T5KEZ6_MICMQ</name>
<dbReference type="Pfam" id="PF02720">
    <property type="entry name" value="DUF222"/>
    <property type="match status" value="1"/>
</dbReference>
<dbReference type="Gene3D" id="1.10.30.50">
    <property type="match status" value="1"/>
</dbReference>
<reference evidence="3 4" key="1">
    <citation type="journal article" date="2013" name="Genome Announc.">
        <title>Whole-genome sequences of five oyster-associated bacteria show potential for crude oil hydrocarbon degradation.</title>
        <authorList>
            <person name="Chauhan A."/>
            <person name="Green S."/>
            <person name="Pathak A."/>
            <person name="Thomas J."/>
            <person name="Venkatramanan R."/>
        </authorList>
    </citation>
    <scope>NUCLEOTIDE SEQUENCE [LARGE SCALE GENOMIC DNA]</scope>
    <source>
        <strain evidence="3 4">MF109</strain>
    </source>
</reference>
<feature type="region of interest" description="Disordered" evidence="1">
    <location>
        <begin position="486"/>
        <end position="510"/>
    </location>
</feature>
<dbReference type="SMART" id="SM00507">
    <property type="entry name" value="HNHc"/>
    <property type="match status" value="1"/>
</dbReference>
<dbReference type="AlphaFoldDB" id="T5KEZ6"/>
<gene>
    <name evidence="3" type="ORF">L687_18700</name>
</gene>
<evidence type="ECO:0000313" key="4">
    <source>
        <dbReference type="Proteomes" id="UP000016033"/>
    </source>
</evidence>
<evidence type="ECO:0000259" key="2">
    <source>
        <dbReference type="SMART" id="SM00507"/>
    </source>
</evidence>
<evidence type="ECO:0000256" key="1">
    <source>
        <dbReference type="SAM" id="MobiDB-lite"/>
    </source>
</evidence>
<organism evidence="3 4">
    <name type="scientific">Microbacterium maritypicum MF109</name>
    <dbReference type="NCBI Taxonomy" id="1333857"/>
    <lineage>
        <taxon>Bacteria</taxon>
        <taxon>Bacillati</taxon>
        <taxon>Actinomycetota</taxon>
        <taxon>Actinomycetes</taxon>
        <taxon>Micrococcales</taxon>
        <taxon>Microbacteriaceae</taxon>
        <taxon>Microbacterium</taxon>
    </lineage>
</organism>
<feature type="compositionally biased region" description="Basic and acidic residues" evidence="1">
    <location>
        <begin position="278"/>
        <end position="288"/>
    </location>
</feature>
<evidence type="ECO:0000313" key="3">
    <source>
        <dbReference type="EMBL" id="EQM75412.1"/>
    </source>
</evidence>
<accession>T5KEZ6</accession>